<keyword evidence="3" id="KW-1185">Reference proteome</keyword>
<protein>
    <submittedName>
        <fullName evidence="2">Clostripain-related cysteine peptidase</fullName>
    </submittedName>
</protein>
<name>A0ABU4DV86_9DEIO</name>
<comment type="caution">
    <text evidence="2">The sequence shown here is derived from an EMBL/GenBank/DDBJ whole genome shotgun (WGS) entry which is preliminary data.</text>
</comment>
<dbReference type="Pfam" id="PF03415">
    <property type="entry name" value="Peptidase_C11"/>
    <property type="match status" value="1"/>
</dbReference>
<dbReference type="PANTHER" id="PTHR37835:SF1">
    <property type="entry name" value="ALPHA-CLOSTRIPAIN"/>
    <property type="match status" value="1"/>
</dbReference>
<accession>A0ABU4DV86</accession>
<keyword evidence="1" id="KW-0732">Signal</keyword>
<proteinExistence type="predicted"/>
<evidence type="ECO:0000256" key="1">
    <source>
        <dbReference type="SAM" id="SignalP"/>
    </source>
</evidence>
<dbReference type="EMBL" id="JAPMIV010000037">
    <property type="protein sequence ID" value="MDV6375847.1"/>
    <property type="molecule type" value="Genomic_DNA"/>
</dbReference>
<evidence type="ECO:0000313" key="2">
    <source>
        <dbReference type="EMBL" id="MDV6375847.1"/>
    </source>
</evidence>
<sequence>MKLHVTAFTALSAVLLIYGAVTASAAPAAARPWTVAVYLDADHNLDSSALDDLLEMTQAGPLKNVNVVYQLDRNDDEEGARPGVERGVIENGKRVKVDTLPELNSDDPKNVAAFLTWAYDAYPSAHRGLIMWDHGGQWDGGFGGDTHGPGLSEENSGNLKPEAFAAALQGVLKNLGGQPLDFLGFDTCLMGGAELIAQFAPLTRLYIADAEIDYGNGWNYAPTLKVLDATPEISMTDFGAQEVKLWEAQHREDASDKLYGVHAAYDTSRWPEVQKQLDALSVTLTPLIGVSSAAGFLWRARGEAIQYSFDNEGQPGKTLPYIDLGQFAAKVAKYSGDAGVKAKAAALGAATDQLVIAKSVGSRRQEASALSIYYPTQKQTVPDAELLARYKTLPMNTVSPNTAGAWAGFQQTWTEAVRADTTPPVLKNADLTPNKDSGAVVSFTAEGADVYSALVSLYQVLGKGQYLDYGDVYYKRIVAGDYKFDWQTQAWSMGDGEISTLITADRGDPDDEFMSASAQYTSPGSKPYDVIVQFADDGEVTGLLDDSGESPIGMDAEEGATLQFYLRTYDETTEKYGWQLQKEKLDVTADDLSNLMAEKSELPDGTFELDFSASDYAGNTAGDNLELDVR</sequence>
<organism evidence="2 3">
    <name type="scientific">Deinococcus arenicola</name>
    <dbReference type="NCBI Taxonomy" id="2994950"/>
    <lineage>
        <taxon>Bacteria</taxon>
        <taxon>Thermotogati</taxon>
        <taxon>Deinococcota</taxon>
        <taxon>Deinococci</taxon>
        <taxon>Deinococcales</taxon>
        <taxon>Deinococcaceae</taxon>
        <taxon>Deinococcus</taxon>
    </lineage>
</organism>
<feature type="chain" id="PRO_5046079455" evidence="1">
    <location>
        <begin position="26"/>
        <end position="630"/>
    </location>
</feature>
<dbReference type="InterPro" id="IPR005077">
    <property type="entry name" value="Peptidase_C11"/>
</dbReference>
<dbReference type="Proteomes" id="UP001276150">
    <property type="component" value="Unassembled WGS sequence"/>
</dbReference>
<dbReference type="PANTHER" id="PTHR37835">
    <property type="entry name" value="ALPHA-CLOSTRIPAIN"/>
    <property type="match status" value="1"/>
</dbReference>
<reference evidence="2 3" key="1">
    <citation type="submission" date="2022-11" db="EMBL/GenBank/DDBJ databases">
        <title>Deinococcus ZS9-10, Low Temperature and Draught-tolerating, UV-resistant Bacteria from Continental Antarctica.</title>
        <authorList>
            <person name="Cheng L."/>
        </authorList>
    </citation>
    <scope>NUCLEOTIDE SEQUENCE [LARGE SCALE GENOMIC DNA]</scope>
    <source>
        <strain evidence="2 3">ZS9-10</strain>
    </source>
</reference>
<evidence type="ECO:0000313" key="3">
    <source>
        <dbReference type="Proteomes" id="UP001276150"/>
    </source>
</evidence>
<feature type="signal peptide" evidence="1">
    <location>
        <begin position="1"/>
        <end position="25"/>
    </location>
</feature>
<dbReference type="Gene3D" id="3.40.50.11970">
    <property type="match status" value="1"/>
</dbReference>
<gene>
    <name evidence="2" type="ORF">ORD21_14710</name>
</gene>
<dbReference type="RefSeq" id="WP_317641197.1">
    <property type="nucleotide sequence ID" value="NZ_JAPMIV010000037.1"/>
</dbReference>